<keyword evidence="2" id="KW-1185">Reference proteome</keyword>
<evidence type="ECO:0000313" key="2">
    <source>
        <dbReference type="Proteomes" id="UP001060085"/>
    </source>
</evidence>
<dbReference type="EMBL" id="CM044705">
    <property type="protein sequence ID" value="KAI5663359.1"/>
    <property type="molecule type" value="Genomic_DNA"/>
</dbReference>
<reference evidence="2" key="1">
    <citation type="journal article" date="2023" name="Nat. Plants">
        <title>Single-cell RNA sequencing provides a high-resolution roadmap for understanding the multicellular compartmentation of specialized metabolism.</title>
        <authorList>
            <person name="Sun S."/>
            <person name="Shen X."/>
            <person name="Li Y."/>
            <person name="Li Y."/>
            <person name="Wang S."/>
            <person name="Li R."/>
            <person name="Zhang H."/>
            <person name="Shen G."/>
            <person name="Guo B."/>
            <person name="Wei J."/>
            <person name="Xu J."/>
            <person name="St-Pierre B."/>
            <person name="Chen S."/>
            <person name="Sun C."/>
        </authorList>
    </citation>
    <scope>NUCLEOTIDE SEQUENCE [LARGE SCALE GENOMIC DNA]</scope>
</reference>
<evidence type="ECO:0000313" key="1">
    <source>
        <dbReference type="EMBL" id="KAI5663359.1"/>
    </source>
</evidence>
<protein>
    <submittedName>
        <fullName evidence="1">Uncharacterized protein</fullName>
    </submittedName>
</protein>
<gene>
    <name evidence="1" type="ORF">M9H77_22682</name>
</gene>
<comment type="caution">
    <text evidence="1">The sequence shown here is derived from an EMBL/GenBank/DDBJ whole genome shotgun (WGS) entry which is preliminary data.</text>
</comment>
<proteinExistence type="predicted"/>
<organism evidence="1 2">
    <name type="scientific">Catharanthus roseus</name>
    <name type="common">Madagascar periwinkle</name>
    <name type="synonym">Vinca rosea</name>
    <dbReference type="NCBI Taxonomy" id="4058"/>
    <lineage>
        <taxon>Eukaryota</taxon>
        <taxon>Viridiplantae</taxon>
        <taxon>Streptophyta</taxon>
        <taxon>Embryophyta</taxon>
        <taxon>Tracheophyta</taxon>
        <taxon>Spermatophyta</taxon>
        <taxon>Magnoliopsida</taxon>
        <taxon>eudicotyledons</taxon>
        <taxon>Gunneridae</taxon>
        <taxon>Pentapetalae</taxon>
        <taxon>asterids</taxon>
        <taxon>lamiids</taxon>
        <taxon>Gentianales</taxon>
        <taxon>Apocynaceae</taxon>
        <taxon>Rauvolfioideae</taxon>
        <taxon>Vinceae</taxon>
        <taxon>Catharanthinae</taxon>
        <taxon>Catharanthus</taxon>
    </lineage>
</organism>
<dbReference type="Proteomes" id="UP001060085">
    <property type="component" value="Linkage Group LG05"/>
</dbReference>
<name>A0ACC0ATB2_CATRO</name>
<accession>A0ACC0ATB2</accession>
<sequence length="238" mass="27105">MGKEISIGYGDTSISLSLDPFLLCCELCFMEFKLFLELYASYWTLVGNLMVNPLTCELALGDAHTFKCSSLCAYLEKEFLVIVARIKLSYHDLELLYDNIFFDLIVANVLSSCASIWSKIHIFLGFFVRSGYVERVSWYSFSLCDVFNAKARKIKEHYDGLVQGKMTIIEEAMKIEPMEQDRNANIEVLGKKGPTVDGRPCTYHPRLIVDVVEEDQVLLKGRSLGDGYEDPWVMAMKI</sequence>